<protein>
    <recommendedName>
        <fullName evidence="4">Proline--tRNA ligase</fullName>
    </recommendedName>
</protein>
<evidence type="ECO:0008006" key="4">
    <source>
        <dbReference type="Google" id="ProtNLM"/>
    </source>
</evidence>
<dbReference type="PANTHER" id="PTHR43382:SF3">
    <property type="entry name" value="PROLINE--TRNA LIGASE, CHLOROPLASTIC_MITOCHONDRIAL"/>
    <property type="match status" value="1"/>
</dbReference>
<reference evidence="2 3" key="1">
    <citation type="journal article" date="2019" name="Int. J. Syst. Evol. Microbiol.">
        <title>The Global Catalogue of Microorganisms (GCM) 10K type strain sequencing project: providing services to taxonomists for standard genome sequencing and annotation.</title>
        <authorList>
            <consortium name="The Broad Institute Genomics Platform"/>
            <consortium name="The Broad Institute Genome Sequencing Center for Infectious Disease"/>
            <person name="Wu L."/>
            <person name="Ma J."/>
        </authorList>
    </citation>
    <scope>NUCLEOTIDE SEQUENCE [LARGE SCALE GENOMIC DNA]</scope>
    <source>
        <strain evidence="2 3">JCM 6922</strain>
    </source>
</reference>
<gene>
    <name evidence="2" type="ORF">GCM10010421_34380</name>
</gene>
<organism evidence="2 3">
    <name type="scientific">Streptomyces glaucus</name>
    <dbReference type="NCBI Taxonomy" id="284029"/>
    <lineage>
        <taxon>Bacteria</taxon>
        <taxon>Bacillati</taxon>
        <taxon>Actinomycetota</taxon>
        <taxon>Actinomycetes</taxon>
        <taxon>Kitasatosporales</taxon>
        <taxon>Streptomycetaceae</taxon>
        <taxon>Streptomyces</taxon>
    </lineage>
</organism>
<dbReference type="Gene3D" id="3.30.930.10">
    <property type="entry name" value="Bira Bifunctional Protein, Domain 2"/>
    <property type="match status" value="1"/>
</dbReference>
<accession>A0ABN3JXX7</accession>
<name>A0ABN3JXX7_9ACTN</name>
<feature type="region of interest" description="Disordered" evidence="1">
    <location>
        <begin position="138"/>
        <end position="169"/>
    </location>
</feature>
<dbReference type="Proteomes" id="UP001500460">
    <property type="component" value="Unassembled WGS sequence"/>
</dbReference>
<keyword evidence="3" id="KW-1185">Reference proteome</keyword>
<proteinExistence type="predicted"/>
<evidence type="ECO:0000256" key="1">
    <source>
        <dbReference type="SAM" id="MobiDB-lite"/>
    </source>
</evidence>
<dbReference type="PANTHER" id="PTHR43382">
    <property type="entry name" value="PROLYL-TRNA SYNTHETASE"/>
    <property type="match status" value="1"/>
</dbReference>
<evidence type="ECO:0000313" key="3">
    <source>
        <dbReference type="Proteomes" id="UP001500460"/>
    </source>
</evidence>
<dbReference type="InterPro" id="IPR045864">
    <property type="entry name" value="aa-tRNA-synth_II/BPL/LPL"/>
</dbReference>
<sequence length="169" mass="17881">MAKAPVPTPRADGFPRRYRDLIGKAGPAGDGPVRGTLVIRPYGYGPWERMQAETDARSERTGARNACFPLLVPLPYLTREAGHVEGFAPGPAGHAVTVRCLAAEDGSVPDDGDAPGNVAIVARAHRDGAFLAGAAERPLAPPRTRPPRRARIGHAPGRTSGYAPAWHEL</sequence>
<comment type="caution">
    <text evidence="2">The sequence shown here is derived from an EMBL/GenBank/DDBJ whole genome shotgun (WGS) entry which is preliminary data.</text>
</comment>
<dbReference type="EMBL" id="BAAATK010000020">
    <property type="protein sequence ID" value="GAA2440944.1"/>
    <property type="molecule type" value="Genomic_DNA"/>
</dbReference>
<dbReference type="SUPFAM" id="SSF55681">
    <property type="entry name" value="Class II aaRS and biotin synthetases"/>
    <property type="match status" value="1"/>
</dbReference>
<dbReference type="InterPro" id="IPR004499">
    <property type="entry name" value="Pro-tRNA-ligase_IIa_arc-type"/>
</dbReference>
<evidence type="ECO:0000313" key="2">
    <source>
        <dbReference type="EMBL" id="GAA2440944.1"/>
    </source>
</evidence>